<dbReference type="SMART" id="SM00347">
    <property type="entry name" value="HTH_MARR"/>
    <property type="match status" value="1"/>
</dbReference>
<evidence type="ECO:0000259" key="4">
    <source>
        <dbReference type="PROSITE" id="PS50995"/>
    </source>
</evidence>
<reference evidence="5 6" key="2">
    <citation type="journal article" date="2010" name="Stand. Genomic Sci.">
        <title>Complete genome sequence of Desulfohalobium retbaense type strain (HR(100)).</title>
        <authorList>
            <person name="Spring S."/>
            <person name="Nolan M."/>
            <person name="Lapidus A."/>
            <person name="Glavina Del Rio T."/>
            <person name="Copeland A."/>
            <person name="Tice H."/>
            <person name="Cheng J.F."/>
            <person name="Lucas S."/>
            <person name="Land M."/>
            <person name="Chen F."/>
            <person name="Bruce D."/>
            <person name="Goodwin L."/>
            <person name="Pitluck S."/>
            <person name="Ivanova N."/>
            <person name="Mavromatis K."/>
            <person name="Mikhailova N."/>
            <person name="Pati A."/>
            <person name="Chen A."/>
            <person name="Palaniappan K."/>
            <person name="Hauser L."/>
            <person name="Chang Y.J."/>
            <person name="Jeffries C.D."/>
            <person name="Munk C."/>
            <person name="Kiss H."/>
            <person name="Chain P."/>
            <person name="Han C."/>
            <person name="Brettin T."/>
            <person name="Detter J.C."/>
            <person name="Schuler E."/>
            <person name="Goker M."/>
            <person name="Rohde M."/>
            <person name="Bristow J."/>
            <person name="Eisen J.A."/>
            <person name="Markowitz V."/>
            <person name="Hugenholtz P."/>
            <person name="Kyrpides N.C."/>
            <person name="Klenk H.P."/>
        </authorList>
    </citation>
    <scope>NUCLEOTIDE SEQUENCE [LARGE SCALE GENOMIC DNA]</scope>
    <source>
        <strain evidence="5 6">DSM 5692</strain>
    </source>
</reference>
<dbReference type="GO" id="GO:0006950">
    <property type="term" value="P:response to stress"/>
    <property type="evidence" value="ECO:0007669"/>
    <property type="project" value="TreeGrafter"/>
</dbReference>
<dbReference type="PRINTS" id="PR00598">
    <property type="entry name" value="HTHMARR"/>
</dbReference>
<keyword evidence="1" id="KW-0805">Transcription regulation</keyword>
<dbReference type="GO" id="GO:0003677">
    <property type="term" value="F:DNA binding"/>
    <property type="evidence" value="ECO:0007669"/>
    <property type="project" value="UniProtKB-KW"/>
</dbReference>
<dbReference type="OrthoDB" id="8906692at2"/>
<dbReference type="HOGENOM" id="CLU_083287_18_6_7"/>
<dbReference type="eggNOG" id="COG1846">
    <property type="taxonomic scope" value="Bacteria"/>
</dbReference>
<evidence type="ECO:0000313" key="6">
    <source>
        <dbReference type="Proteomes" id="UP000001052"/>
    </source>
</evidence>
<dbReference type="Gene3D" id="1.10.10.10">
    <property type="entry name" value="Winged helix-like DNA-binding domain superfamily/Winged helix DNA-binding domain"/>
    <property type="match status" value="1"/>
</dbReference>
<evidence type="ECO:0000313" key="5">
    <source>
        <dbReference type="EMBL" id="ACV67433.1"/>
    </source>
</evidence>
<protein>
    <submittedName>
        <fullName evidence="5">Transcriptional regulator, MarR family</fullName>
    </submittedName>
</protein>
<dbReference type="Proteomes" id="UP000001052">
    <property type="component" value="Chromosome"/>
</dbReference>
<dbReference type="InterPro" id="IPR036390">
    <property type="entry name" value="WH_DNA-bd_sf"/>
</dbReference>
<dbReference type="InterPro" id="IPR039422">
    <property type="entry name" value="MarR/SlyA-like"/>
</dbReference>
<proteinExistence type="predicted"/>
<keyword evidence="6" id="KW-1185">Reference proteome</keyword>
<keyword evidence="3" id="KW-0804">Transcription</keyword>
<evidence type="ECO:0000256" key="3">
    <source>
        <dbReference type="ARBA" id="ARBA00023163"/>
    </source>
</evidence>
<dbReference type="PANTHER" id="PTHR33164:SF64">
    <property type="entry name" value="TRANSCRIPTIONAL REGULATOR SLYA"/>
    <property type="match status" value="1"/>
</dbReference>
<dbReference type="PANTHER" id="PTHR33164">
    <property type="entry name" value="TRANSCRIPTIONAL REGULATOR, MARR FAMILY"/>
    <property type="match status" value="1"/>
</dbReference>
<dbReference type="AlphaFoldDB" id="C8WZF8"/>
<feature type="domain" description="HTH marR-type" evidence="4">
    <location>
        <begin position="10"/>
        <end position="144"/>
    </location>
</feature>
<accession>C8WZF8</accession>
<gene>
    <name evidence="5" type="ordered locus">Dret_0131</name>
</gene>
<evidence type="ECO:0000256" key="2">
    <source>
        <dbReference type="ARBA" id="ARBA00023125"/>
    </source>
</evidence>
<dbReference type="RefSeq" id="WP_015750592.1">
    <property type="nucleotide sequence ID" value="NC_013223.1"/>
</dbReference>
<keyword evidence="2" id="KW-0238">DNA-binding</keyword>
<dbReference type="InterPro" id="IPR000835">
    <property type="entry name" value="HTH_MarR-typ"/>
</dbReference>
<organism evidence="5 6">
    <name type="scientific">Desulfohalobium retbaense (strain ATCC 49708 / DSM 5692 / JCM 16813 / HR100)</name>
    <dbReference type="NCBI Taxonomy" id="485915"/>
    <lineage>
        <taxon>Bacteria</taxon>
        <taxon>Pseudomonadati</taxon>
        <taxon>Thermodesulfobacteriota</taxon>
        <taxon>Desulfovibrionia</taxon>
        <taxon>Desulfovibrionales</taxon>
        <taxon>Desulfohalobiaceae</taxon>
        <taxon>Desulfohalobium</taxon>
    </lineage>
</organism>
<evidence type="ECO:0000256" key="1">
    <source>
        <dbReference type="ARBA" id="ARBA00023015"/>
    </source>
</evidence>
<name>C8WZF8_DESRD</name>
<dbReference type="EMBL" id="CP001734">
    <property type="protein sequence ID" value="ACV67433.1"/>
    <property type="molecule type" value="Genomic_DNA"/>
</dbReference>
<dbReference type="PROSITE" id="PS50995">
    <property type="entry name" value="HTH_MARR_2"/>
    <property type="match status" value="1"/>
</dbReference>
<reference evidence="6" key="1">
    <citation type="submission" date="2009-09" db="EMBL/GenBank/DDBJ databases">
        <title>The complete chromosome of Desulfohalobium retbaense DSM 5692.</title>
        <authorList>
            <consortium name="US DOE Joint Genome Institute (JGI-PGF)"/>
            <person name="Lucas S."/>
            <person name="Copeland A."/>
            <person name="Lapidus A."/>
            <person name="Glavina del Rio T."/>
            <person name="Dalin E."/>
            <person name="Tice H."/>
            <person name="Bruce D."/>
            <person name="Goodwin L."/>
            <person name="Pitluck S."/>
            <person name="Kyrpides N."/>
            <person name="Mavromatis K."/>
            <person name="Ivanova N."/>
            <person name="Mikhailova N."/>
            <person name="Munk A.C."/>
            <person name="Brettin T."/>
            <person name="Detter J.C."/>
            <person name="Han C."/>
            <person name="Tapia R."/>
            <person name="Larimer F."/>
            <person name="Land M."/>
            <person name="Hauser L."/>
            <person name="Markowitz V."/>
            <person name="Cheng J.-F."/>
            <person name="Hugenholtz P."/>
            <person name="Woyke T."/>
            <person name="Wu D."/>
            <person name="Spring S."/>
            <person name="Klenk H.-P."/>
            <person name="Eisen J.A."/>
        </authorList>
    </citation>
    <scope>NUCLEOTIDE SEQUENCE [LARGE SCALE GENOMIC DNA]</scope>
    <source>
        <strain evidence="6">DSM 5692</strain>
    </source>
</reference>
<dbReference type="InterPro" id="IPR036388">
    <property type="entry name" value="WH-like_DNA-bd_sf"/>
</dbReference>
<sequence length="156" mass="18117">MARFKVVPLENSPDYLVLRTAMRMKTALYRTLFGSGLRVSPEQWSILNRLWEKEGLCQSELAEKTSRDRHNMHRILGLMEKNGLIRREPDPLDSRRSNIFLTQRGREIKEELVPLVEDFGDQVFAGLSDEEVRQLWRLHERIGSNLEILEKAQGGG</sequence>
<dbReference type="Pfam" id="PF01047">
    <property type="entry name" value="MarR"/>
    <property type="match status" value="1"/>
</dbReference>
<dbReference type="GO" id="GO:0003700">
    <property type="term" value="F:DNA-binding transcription factor activity"/>
    <property type="evidence" value="ECO:0007669"/>
    <property type="project" value="InterPro"/>
</dbReference>
<dbReference type="KEGG" id="drt:Dret_0131"/>
<dbReference type="SUPFAM" id="SSF46785">
    <property type="entry name" value="Winged helix' DNA-binding domain"/>
    <property type="match status" value="1"/>
</dbReference>